<feature type="compositionally biased region" description="Low complexity" evidence="1">
    <location>
        <begin position="15"/>
        <end position="30"/>
    </location>
</feature>
<feature type="region of interest" description="Disordered" evidence="1">
    <location>
        <begin position="1"/>
        <end position="30"/>
    </location>
</feature>
<name>A0A8H4AY63_GIGMA</name>
<reference evidence="2 3" key="1">
    <citation type="journal article" date="2019" name="Environ. Microbiol.">
        <title>At the nexus of three kingdoms: the genome of the mycorrhizal fungus Gigaspora margarita provides insights into plant, endobacterial and fungal interactions.</title>
        <authorList>
            <person name="Venice F."/>
            <person name="Ghignone S."/>
            <person name="Salvioli di Fossalunga A."/>
            <person name="Amselem J."/>
            <person name="Novero M."/>
            <person name="Xianan X."/>
            <person name="Sedzielewska Toro K."/>
            <person name="Morin E."/>
            <person name="Lipzen A."/>
            <person name="Grigoriev I.V."/>
            <person name="Henrissat B."/>
            <person name="Martin F.M."/>
            <person name="Bonfante P."/>
        </authorList>
    </citation>
    <scope>NUCLEOTIDE SEQUENCE [LARGE SCALE GENOMIC DNA]</scope>
    <source>
        <strain evidence="2 3">BEG34</strain>
    </source>
</reference>
<sequence length="78" mass="8323">MTSSTSSAPTNAERSNNTNIQTTSSASSSQYLSSANFASTLRDDSYASLLFLGGDFPKVTPLEDQIVNEIISELKANE</sequence>
<accession>A0A8H4AY63</accession>
<organism evidence="2 3">
    <name type="scientific">Gigaspora margarita</name>
    <dbReference type="NCBI Taxonomy" id="4874"/>
    <lineage>
        <taxon>Eukaryota</taxon>
        <taxon>Fungi</taxon>
        <taxon>Fungi incertae sedis</taxon>
        <taxon>Mucoromycota</taxon>
        <taxon>Glomeromycotina</taxon>
        <taxon>Glomeromycetes</taxon>
        <taxon>Diversisporales</taxon>
        <taxon>Gigasporaceae</taxon>
        <taxon>Gigaspora</taxon>
    </lineage>
</organism>
<protein>
    <submittedName>
        <fullName evidence="2">Uncharacterized protein</fullName>
    </submittedName>
</protein>
<evidence type="ECO:0000313" key="3">
    <source>
        <dbReference type="Proteomes" id="UP000439903"/>
    </source>
</evidence>
<keyword evidence="3" id="KW-1185">Reference proteome</keyword>
<dbReference type="EMBL" id="WTPW01000135">
    <property type="protein sequence ID" value="KAF0543549.1"/>
    <property type="molecule type" value="Genomic_DNA"/>
</dbReference>
<dbReference type="OrthoDB" id="2443714at2759"/>
<evidence type="ECO:0000256" key="1">
    <source>
        <dbReference type="SAM" id="MobiDB-lite"/>
    </source>
</evidence>
<feature type="compositionally biased region" description="Polar residues" evidence="1">
    <location>
        <begin position="1"/>
        <end position="14"/>
    </location>
</feature>
<comment type="caution">
    <text evidence="2">The sequence shown here is derived from an EMBL/GenBank/DDBJ whole genome shotgun (WGS) entry which is preliminary data.</text>
</comment>
<proteinExistence type="predicted"/>
<dbReference type="Proteomes" id="UP000439903">
    <property type="component" value="Unassembled WGS sequence"/>
</dbReference>
<dbReference type="AlphaFoldDB" id="A0A8H4AY63"/>
<gene>
    <name evidence="2" type="ORF">F8M41_003825</name>
</gene>
<evidence type="ECO:0000313" key="2">
    <source>
        <dbReference type="EMBL" id="KAF0543549.1"/>
    </source>
</evidence>